<feature type="region of interest" description="Disordered" evidence="1">
    <location>
        <begin position="135"/>
        <end position="155"/>
    </location>
</feature>
<reference evidence="2" key="1">
    <citation type="submission" date="2019-07" db="EMBL/GenBank/DDBJ databases">
        <authorList>
            <person name="Dittberner H."/>
        </authorList>
    </citation>
    <scope>NUCLEOTIDE SEQUENCE [LARGE SCALE GENOMIC DNA]</scope>
</reference>
<dbReference type="PANTHER" id="PTHR33415">
    <property type="entry name" value="PROTEIN EMBRYO DEFECTIVE 514"/>
    <property type="match status" value="1"/>
</dbReference>
<dbReference type="GO" id="GO:1901259">
    <property type="term" value="P:chloroplast rRNA processing"/>
    <property type="evidence" value="ECO:0007669"/>
    <property type="project" value="TreeGrafter"/>
</dbReference>
<dbReference type="GO" id="GO:0009658">
    <property type="term" value="P:chloroplast organization"/>
    <property type="evidence" value="ECO:0007669"/>
    <property type="project" value="TreeGrafter"/>
</dbReference>
<proteinExistence type="predicted"/>
<organism evidence="2 3">
    <name type="scientific">Arabis nemorensis</name>
    <dbReference type="NCBI Taxonomy" id="586526"/>
    <lineage>
        <taxon>Eukaryota</taxon>
        <taxon>Viridiplantae</taxon>
        <taxon>Streptophyta</taxon>
        <taxon>Embryophyta</taxon>
        <taxon>Tracheophyta</taxon>
        <taxon>Spermatophyta</taxon>
        <taxon>Magnoliopsida</taxon>
        <taxon>eudicotyledons</taxon>
        <taxon>Gunneridae</taxon>
        <taxon>Pentapetalae</taxon>
        <taxon>rosids</taxon>
        <taxon>malvids</taxon>
        <taxon>Brassicales</taxon>
        <taxon>Brassicaceae</taxon>
        <taxon>Arabideae</taxon>
        <taxon>Arabis</taxon>
    </lineage>
</organism>
<evidence type="ECO:0000313" key="3">
    <source>
        <dbReference type="Proteomes" id="UP000489600"/>
    </source>
</evidence>
<keyword evidence="3" id="KW-1185">Reference proteome</keyword>
<name>A0A565BMK8_9BRAS</name>
<gene>
    <name evidence="2" type="ORF">ANE_LOCUS13260</name>
</gene>
<dbReference type="Proteomes" id="UP000489600">
    <property type="component" value="Unassembled WGS sequence"/>
</dbReference>
<evidence type="ECO:0000313" key="2">
    <source>
        <dbReference type="EMBL" id="VVB02816.1"/>
    </source>
</evidence>
<evidence type="ECO:0000256" key="1">
    <source>
        <dbReference type="SAM" id="MobiDB-lite"/>
    </source>
</evidence>
<dbReference type="EMBL" id="CABITT030000004">
    <property type="protein sequence ID" value="VVB02816.1"/>
    <property type="molecule type" value="Genomic_DNA"/>
</dbReference>
<dbReference type="PANTHER" id="PTHR33415:SF24">
    <property type="entry name" value="DNA-DIRECTED RNA POLYMERASE"/>
    <property type="match status" value="1"/>
</dbReference>
<dbReference type="InterPro" id="IPR044673">
    <property type="entry name" value="DCL-like"/>
</dbReference>
<protein>
    <submittedName>
        <fullName evidence="2">Uncharacterized protein</fullName>
    </submittedName>
</protein>
<dbReference type="OrthoDB" id="1926397at2759"/>
<dbReference type="Pfam" id="PF11523">
    <property type="entry name" value="DUF3223"/>
    <property type="match status" value="1"/>
</dbReference>
<comment type="caution">
    <text evidence="2">The sequence shown here is derived from an EMBL/GenBank/DDBJ whole genome shotgun (WGS) entry which is preliminary data.</text>
</comment>
<sequence length="155" mass="17842">MLPQTVTRQRLDMFTSEEQDLLSDVEPVMKTLRKVMHMSGYPDGEPISDEDKTFVLEKVLNFHPDKDAKIGSGVDFITVDKHTTFTDTRCFFVVSADGVKQDFSYRKCLNNYLMEKYPTVAEEFIAKYFYKKPRPDENRDKQDATPPGNLAVTLS</sequence>
<dbReference type="Gene3D" id="3.10.450.40">
    <property type="match status" value="1"/>
</dbReference>
<dbReference type="GO" id="GO:0009507">
    <property type="term" value="C:chloroplast"/>
    <property type="evidence" value="ECO:0007669"/>
    <property type="project" value="TreeGrafter"/>
</dbReference>
<dbReference type="AlphaFoldDB" id="A0A565BMK8"/>
<accession>A0A565BMK8</accession>
<dbReference type="FunFam" id="3.10.450.40:FF:000020">
    <property type="entry name" value="DNA-directed RNA polymerase subunit"/>
    <property type="match status" value="1"/>
</dbReference>